<dbReference type="InParanoid" id="Q7UY22"/>
<organism evidence="1 2">
    <name type="scientific">Rhodopirellula baltica (strain DSM 10527 / NCIMB 13988 / SH1)</name>
    <dbReference type="NCBI Taxonomy" id="243090"/>
    <lineage>
        <taxon>Bacteria</taxon>
        <taxon>Pseudomonadati</taxon>
        <taxon>Planctomycetota</taxon>
        <taxon>Planctomycetia</taxon>
        <taxon>Pirellulales</taxon>
        <taxon>Pirellulaceae</taxon>
        <taxon>Rhodopirellula</taxon>
    </lineage>
</organism>
<protein>
    <submittedName>
        <fullName evidence="1">Uncharacterized protein</fullName>
    </submittedName>
</protein>
<reference evidence="1 2" key="1">
    <citation type="journal article" date="2003" name="Proc. Natl. Acad. Sci. U.S.A.">
        <title>Complete genome sequence of the marine planctomycete Pirellula sp. strain 1.</title>
        <authorList>
            <person name="Gloeckner F.O."/>
            <person name="Kube M."/>
            <person name="Bauer M."/>
            <person name="Teeling H."/>
            <person name="Lombardot T."/>
            <person name="Ludwig W."/>
            <person name="Gade D."/>
            <person name="Beck A."/>
            <person name="Borzym K."/>
            <person name="Heitmann K."/>
            <person name="Rabus R."/>
            <person name="Schlesner H."/>
            <person name="Amann R."/>
            <person name="Reinhardt R."/>
        </authorList>
    </citation>
    <scope>NUCLEOTIDE SEQUENCE [LARGE SCALE GENOMIC DNA]</scope>
    <source>
        <strain evidence="2">DSM 10527 / NCIMB 13988 / SH1</strain>
    </source>
</reference>
<dbReference type="HOGENOM" id="CLU_1873797_0_0_0"/>
<dbReference type="OrthoDB" id="9997743at2"/>
<evidence type="ECO:0000313" key="1">
    <source>
        <dbReference type="EMBL" id="CAD71826.1"/>
    </source>
</evidence>
<dbReference type="Proteomes" id="UP000001025">
    <property type="component" value="Chromosome"/>
</dbReference>
<dbReference type="EMBL" id="BX294134">
    <property type="protein sequence ID" value="CAD71826.1"/>
    <property type="molecule type" value="Genomic_DNA"/>
</dbReference>
<dbReference type="KEGG" id="rba:RB932"/>
<name>Q7UY22_RHOBA</name>
<dbReference type="EnsemblBacteria" id="CAD71826">
    <property type="protein sequence ID" value="CAD71826"/>
    <property type="gene ID" value="RB932"/>
</dbReference>
<accession>Q7UY22</accession>
<sequence length="136" mass="15320">MDTSGFSNTRDGFPILDFVAQFVAKTDTSVSFHLGRWGNTLDFADSPPMQLNSPSVFTVFGWIDVHHPCQGHIKARIRALLSDDLMAFESQRETIHAVFDALSIPRDETYEADFLTSDNQQAIHQDVDRDGMSDRI</sequence>
<dbReference type="STRING" id="243090.RB932"/>
<gene>
    <name evidence="1" type="ordered locus">RB932</name>
</gene>
<proteinExistence type="predicted"/>
<dbReference type="AlphaFoldDB" id="Q7UY22"/>
<keyword evidence="2" id="KW-1185">Reference proteome</keyword>
<evidence type="ECO:0000313" key="2">
    <source>
        <dbReference type="Proteomes" id="UP000001025"/>
    </source>
</evidence>